<dbReference type="EMBL" id="QKWP01000347">
    <property type="protein sequence ID" value="RIB21684.1"/>
    <property type="molecule type" value="Genomic_DNA"/>
</dbReference>
<keyword evidence="2" id="KW-1185">Reference proteome</keyword>
<name>A0A397VGT2_9GLOM</name>
<dbReference type="Proteomes" id="UP000266673">
    <property type="component" value="Unassembled WGS sequence"/>
</dbReference>
<sequence length="99" mass="11728">MSMHYLECIKKKEEQPKLEAIDIEPELYLIRNAISELKDEEFAIFIIWDSKMISRHQVEEVNKKNHKGYLAFINIISKSKSLSERERTATSLPTHWCSF</sequence>
<comment type="caution">
    <text evidence="1">The sequence shown here is derived from an EMBL/GenBank/DDBJ whole genome shotgun (WGS) entry which is preliminary data.</text>
</comment>
<dbReference type="AlphaFoldDB" id="A0A397VGT2"/>
<organism evidence="1 2">
    <name type="scientific">Gigaspora rosea</name>
    <dbReference type="NCBI Taxonomy" id="44941"/>
    <lineage>
        <taxon>Eukaryota</taxon>
        <taxon>Fungi</taxon>
        <taxon>Fungi incertae sedis</taxon>
        <taxon>Mucoromycota</taxon>
        <taxon>Glomeromycotina</taxon>
        <taxon>Glomeromycetes</taxon>
        <taxon>Diversisporales</taxon>
        <taxon>Gigasporaceae</taxon>
        <taxon>Gigaspora</taxon>
    </lineage>
</organism>
<reference evidence="1 2" key="1">
    <citation type="submission" date="2018-06" db="EMBL/GenBank/DDBJ databases">
        <title>Comparative genomics reveals the genomic features of Rhizophagus irregularis, R. cerebriforme, R. diaphanum and Gigaspora rosea, and their symbiotic lifestyle signature.</title>
        <authorList>
            <person name="Morin E."/>
            <person name="San Clemente H."/>
            <person name="Chen E.C.H."/>
            <person name="De La Providencia I."/>
            <person name="Hainaut M."/>
            <person name="Kuo A."/>
            <person name="Kohler A."/>
            <person name="Murat C."/>
            <person name="Tang N."/>
            <person name="Roy S."/>
            <person name="Loubradou J."/>
            <person name="Henrissat B."/>
            <person name="Grigoriev I.V."/>
            <person name="Corradi N."/>
            <person name="Roux C."/>
            <person name="Martin F.M."/>
        </authorList>
    </citation>
    <scope>NUCLEOTIDE SEQUENCE [LARGE SCALE GENOMIC DNA]</scope>
    <source>
        <strain evidence="1 2">DAOM 194757</strain>
    </source>
</reference>
<gene>
    <name evidence="1" type="ORF">C2G38_1999051</name>
</gene>
<evidence type="ECO:0000313" key="2">
    <source>
        <dbReference type="Proteomes" id="UP000266673"/>
    </source>
</evidence>
<evidence type="ECO:0000313" key="1">
    <source>
        <dbReference type="EMBL" id="RIB21684.1"/>
    </source>
</evidence>
<proteinExistence type="predicted"/>
<protein>
    <submittedName>
        <fullName evidence="1">Uncharacterized protein</fullName>
    </submittedName>
</protein>
<accession>A0A397VGT2</accession>